<keyword evidence="10" id="KW-1185">Reference proteome</keyword>
<evidence type="ECO:0000256" key="3">
    <source>
        <dbReference type="ARBA" id="ARBA00022525"/>
    </source>
</evidence>
<dbReference type="PANTHER" id="PTHR42792:SF2">
    <property type="entry name" value="FLAGELLIN"/>
    <property type="match status" value="1"/>
</dbReference>
<dbReference type="Gene3D" id="6.10.10.10">
    <property type="entry name" value="Flagellar export chaperone, C-terminal domain"/>
    <property type="match status" value="1"/>
</dbReference>
<dbReference type="InterPro" id="IPR042187">
    <property type="entry name" value="Flagellin_C_sub2"/>
</dbReference>
<comment type="function">
    <text evidence="1 5">Flagellin is the subunit protein which polymerizes to form the filaments of bacterial flagella.</text>
</comment>
<reference evidence="9 10" key="1">
    <citation type="journal article" date="2018" name="Syst. Appl. Microbiol.">
        <title>Pectobacterium zantedeschiae sp. nov. a new species of a soft rot pathogen isolated from Calla lily (Zantedeschia spp.).</title>
        <authorList>
            <person name="Waleron M."/>
            <person name="Misztak A."/>
            <person name="Waleron M."/>
            <person name="Franczuk M."/>
            <person name="Jonca J."/>
            <person name="Wielgomas B."/>
            <person name="Mikicinski A."/>
            <person name="Popovic T."/>
            <person name="Waleron K."/>
        </authorList>
    </citation>
    <scope>NUCLEOTIDE SEQUENCE [LARGE SCALE GENOMIC DNA]</scope>
    <source>
        <strain evidence="9 10">9M</strain>
    </source>
</reference>
<keyword evidence="3 5" id="KW-0964">Secreted</keyword>
<gene>
    <name evidence="9" type="ORF">CLR69_02365</name>
</gene>
<comment type="similarity">
    <text evidence="2 5">Belongs to the bacterial flagellin family.</text>
</comment>
<dbReference type="InterPro" id="IPR046358">
    <property type="entry name" value="Flagellin_C"/>
</dbReference>
<dbReference type="Gene3D" id="1.20.1330.10">
    <property type="entry name" value="f41 fragment of flagellin, N-terminal domain"/>
    <property type="match status" value="1"/>
</dbReference>
<keyword evidence="9" id="KW-0969">Cilium</keyword>
<keyword evidence="4 5" id="KW-0975">Bacterial flagellum</keyword>
<comment type="subcellular location">
    <subcellularLocation>
        <location evidence="5">Secreted</location>
    </subcellularLocation>
    <subcellularLocation>
        <location evidence="5">Bacterial flagellum</location>
    </subcellularLocation>
</comment>
<feature type="domain" description="Flagellin C-terminal" evidence="8">
    <location>
        <begin position="209"/>
        <end position="294"/>
    </location>
</feature>
<dbReference type="AlphaFoldDB" id="A0A9X8JK50"/>
<accession>A0A9X8JK50</accession>
<dbReference type="Pfam" id="PF00669">
    <property type="entry name" value="Flagellin_N"/>
    <property type="match status" value="1"/>
</dbReference>
<dbReference type="OrthoDB" id="9796789at2"/>
<dbReference type="InterPro" id="IPR001492">
    <property type="entry name" value="Flagellin"/>
</dbReference>
<dbReference type="Proteomes" id="UP001138460">
    <property type="component" value="Unassembled WGS sequence"/>
</dbReference>
<dbReference type="PRINTS" id="PR00207">
    <property type="entry name" value="FLAGELLIN"/>
</dbReference>
<name>A0A9X8JK50_9GAMM</name>
<dbReference type="PANTHER" id="PTHR42792">
    <property type="entry name" value="FLAGELLIN"/>
    <property type="match status" value="1"/>
</dbReference>
<feature type="coiled-coil region" evidence="6">
    <location>
        <begin position="74"/>
        <end position="101"/>
    </location>
</feature>
<proteinExistence type="inferred from homology"/>
<evidence type="ECO:0000256" key="5">
    <source>
        <dbReference type="RuleBase" id="RU362073"/>
    </source>
</evidence>
<evidence type="ECO:0000256" key="6">
    <source>
        <dbReference type="SAM" id="Coils"/>
    </source>
</evidence>
<dbReference type="GO" id="GO:0009288">
    <property type="term" value="C:bacterial-type flagellum"/>
    <property type="evidence" value="ECO:0007669"/>
    <property type="project" value="UniProtKB-SubCell"/>
</dbReference>
<dbReference type="Gene3D" id="6.10.280.190">
    <property type="match status" value="1"/>
</dbReference>
<feature type="domain" description="Flagellin N-terminal" evidence="7">
    <location>
        <begin position="4"/>
        <end position="140"/>
    </location>
</feature>
<evidence type="ECO:0000259" key="7">
    <source>
        <dbReference type="Pfam" id="PF00669"/>
    </source>
</evidence>
<keyword evidence="9" id="KW-0966">Cell projection</keyword>
<evidence type="ECO:0000256" key="4">
    <source>
        <dbReference type="ARBA" id="ARBA00023143"/>
    </source>
</evidence>
<protein>
    <recommendedName>
        <fullName evidence="5">Flagellin</fullName>
    </recommendedName>
</protein>
<dbReference type="GO" id="GO:0005198">
    <property type="term" value="F:structural molecule activity"/>
    <property type="evidence" value="ECO:0007669"/>
    <property type="project" value="UniProtKB-UniRule"/>
</dbReference>
<organism evidence="9 10">
    <name type="scientific">Pectobacterium zantedeschiae</name>
    <dbReference type="NCBI Taxonomy" id="2034769"/>
    <lineage>
        <taxon>Bacteria</taxon>
        <taxon>Pseudomonadati</taxon>
        <taxon>Pseudomonadota</taxon>
        <taxon>Gammaproteobacteria</taxon>
        <taxon>Enterobacterales</taxon>
        <taxon>Pectobacteriaceae</taxon>
        <taxon>Pectobacterium</taxon>
    </lineage>
</organism>
<comment type="caution">
    <text evidence="9">The sequence shown here is derived from an EMBL/GenBank/DDBJ whole genome shotgun (WGS) entry which is preliminary data.</text>
</comment>
<keyword evidence="6" id="KW-0175">Coiled coil</keyword>
<dbReference type="InterPro" id="IPR001029">
    <property type="entry name" value="Flagellin_N"/>
</dbReference>
<evidence type="ECO:0000313" key="9">
    <source>
        <dbReference type="EMBL" id="RYC43909.1"/>
    </source>
</evidence>
<dbReference type="EMBL" id="NWTM01000001">
    <property type="protein sequence ID" value="RYC43909.1"/>
    <property type="molecule type" value="Genomic_DNA"/>
</dbReference>
<dbReference type="Pfam" id="PF00700">
    <property type="entry name" value="Flagellin_C"/>
    <property type="match status" value="1"/>
</dbReference>
<evidence type="ECO:0000313" key="10">
    <source>
        <dbReference type="Proteomes" id="UP001138460"/>
    </source>
</evidence>
<dbReference type="SUPFAM" id="SSF64518">
    <property type="entry name" value="Phase 1 flagellin"/>
    <property type="match status" value="1"/>
</dbReference>
<evidence type="ECO:0000256" key="1">
    <source>
        <dbReference type="ARBA" id="ARBA00002270"/>
    </source>
</evidence>
<keyword evidence="9" id="KW-0282">Flagellum</keyword>
<evidence type="ECO:0000256" key="2">
    <source>
        <dbReference type="ARBA" id="ARBA00005709"/>
    </source>
</evidence>
<evidence type="ECO:0000259" key="8">
    <source>
        <dbReference type="Pfam" id="PF00700"/>
    </source>
</evidence>
<dbReference type="GO" id="GO:0005576">
    <property type="term" value="C:extracellular region"/>
    <property type="evidence" value="ECO:0007669"/>
    <property type="project" value="UniProtKB-SubCell"/>
</dbReference>
<sequence length="295" mass="30291">MASINTNIMSLVTQNNLNKSQSSLGTAIERLSSGLRINSAKDDAAGQAIANRMTAQVKGLTQAARNANDGISLTQTAEGNLNEINNNLQRVRELAVQAASDTNGQTDRGSIYTEMKQRLDEIDRVAGSASFNGTNLLDGTASGGINIQVGANTGANEVITIDSGALVNAKTSGGLSSGVSSAVAAISGTTASGAVTGIGGDDGLAQKIVDAVDTALKAVDTARSNLGAIQNRFESTITNVNNTINNLSNARGRIQDADYAVEVSNMTKANILQQAGTSVLSQANQVPQTVLSLLR</sequence>
<dbReference type="RefSeq" id="WP_129705862.1">
    <property type="nucleotide sequence ID" value="NZ_NWTM01000001.1"/>
</dbReference>